<protein>
    <submittedName>
        <fullName evidence="2">Uncharacterized protein</fullName>
    </submittedName>
</protein>
<dbReference type="AlphaFoldDB" id="A0A9J6EX10"/>
<feature type="region of interest" description="Disordered" evidence="1">
    <location>
        <begin position="59"/>
        <end position="109"/>
    </location>
</feature>
<feature type="compositionally biased region" description="Basic and acidic residues" evidence="1">
    <location>
        <begin position="209"/>
        <end position="219"/>
    </location>
</feature>
<dbReference type="VEuPathDB" id="VectorBase:LOC119176937"/>
<evidence type="ECO:0000313" key="3">
    <source>
        <dbReference type="Proteomes" id="UP000821866"/>
    </source>
</evidence>
<feature type="compositionally biased region" description="Basic and acidic residues" evidence="1">
    <location>
        <begin position="179"/>
        <end position="195"/>
    </location>
</feature>
<comment type="caution">
    <text evidence="2">The sequence shown here is derived from an EMBL/GenBank/DDBJ whole genome shotgun (WGS) entry which is preliminary data.</text>
</comment>
<gene>
    <name evidence="2" type="ORF">HPB51_003904</name>
</gene>
<dbReference type="Proteomes" id="UP000821866">
    <property type="component" value="Chromosome 1"/>
</dbReference>
<feature type="compositionally biased region" description="Basic and acidic residues" evidence="1">
    <location>
        <begin position="65"/>
        <end position="76"/>
    </location>
</feature>
<feature type="region of interest" description="Disordered" evidence="1">
    <location>
        <begin position="177"/>
        <end position="219"/>
    </location>
</feature>
<reference evidence="2" key="2">
    <citation type="submission" date="2021-09" db="EMBL/GenBank/DDBJ databases">
        <authorList>
            <person name="Jia N."/>
            <person name="Wang J."/>
            <person name="Shi W."/>
            <person name="Du L."/>
            <person name="Sun Y."/>
            <person name="Zhan W."/>
            <person name="Jiang J."/>
            <person name="Wang Q."/>
            <person name="Zhang B."/>
            <person name="Ji P."/>
            <person name="Sakyi L.B."/>
            <person name="Cui X."/>
            <person name="Yuan T."/>
            <person name="Jiang B."/>
            <person name="Yang W."/>
            <person name="Lam T.T.-Y."/>
            <person name="Chang Q."/>
            <person name="Ding S."/>
            <person name="Wang X."/>
            <person name="Zhu J."/>
            <person name="Ruan X."/>
            <person name="Zhao L."/>
            <person name="Wei J."/>
            <person name="Que T."/>
            <person name="Du C."/>
            <person name="Cheng J."/>
            <person name="Dai P."/>
            <person name="Han X."/>
            <person name="Huang E."/>
            <person name="Gao Y."/>
            <person name="Liu J."/>
            <person name="Shao H."/>
            <person name="Ye R."/>
            <person name="Li L."/>
            <person name="Wei W."/>
            <person name="Wang X."/>
            <person name="Wang C."/>
            <person name="Huo Q."/>
            <person name="Li W."/>
            <person name="Guo W."/>
            <person name="Chen H."/>
            <person name="Chen S."/>
            <person name="Zhou L."/>
            <person name="Zhou L."/>
            <person name="Ni X."/>
            <person name="Tian J."/>
            <person name="Zhou Y."/>
            <person name="Sheng Y."/>
            <person name="Liu T."/>
            <person name="Pan Y."/>
            <person name="Xia L."/>
            <person name="Li J."/>
            <person name="Zhao F."/>
            <person name="Cao W."/>
        </authorList>
    </citation>
    <scope>NUCLEOTIDE SEQUENCE</scope>
    <source>
        <strain evidence="2">Rmic-2018</strain>
        <tissue evidence="2">Larvae</tissue>
    </source>
</reference>
<dbReference type="EMBL" id="JABSTU010000001">
    <property type="protein sequence ID" value="KAH8038882.1"/>
    <property type="molecule type" value="Genomic_DNA"/>
</dbReference>
<evidence type="ECO:0000313" key="2">
    <source>
        <dbReference type="EMBL" id="KAH8038882.1"/>
    </source>
</evidence>
<reference evidence="2" key="1">
    <citation type="journal article" date="2020" name="Cell">
        <title>Large-Scale Comparative Analyses of Tick Genomes Elucidate Their Genetic Diversity and Vector Capacities.</title>
        <authorList>
            <consortium name="Tick Genome and Microbiome Consortium (TIGMIC)"/>
            <person name="Jia N."/>
            <person name="Wang J."/>
            <person name="Shi W."/>
            <person name="Du L."/>
            <person name="Sun Y."/>
            <person name="Zhan W."/>
            <person name="Jiang J.F."/>
            <person name="Wang Q."/>
            <person name="Zhang B."/>
            <person name="Ji P."/>
            <person name="Bell-Sakyi L."/>
            <person name="Cui X.M."/>
            <person name="Yuan T.T."/>
            <person name="Jiang B.G."/>
            <person name="Yang W.F."/>
            <person name="Lam T.T."/>
            <person name="Chang Q.C."/>
            <person name="Ding S.J."/>
            <person name="Wang X.J."/>
            <person name="Zhu J.G."/>
            <person name="Ruan X.D."/>
            <person name="Zhao L."/>
            <person name="Wei J.T."/>
            <person name="Ye R.Z."/>
            <person name="Que T.C."/>
            <person name="Du C.H."/>
            <person name="Zhou Y.H."/>
            <person name="Cheng J.X."/>
            <person name="Dai P.F."/>
            <person name="Guo W.B."/>
            <person name="Han X.H."/>
            <person name="Huang E.J."/>
            <person name="Li L.F."/>
            <person name="Wei W."/>
            <person name="Gao Y.C."/>
            <person name="Liu J.Z."/>
            <person name="Shao H.Z."/>
            <person name="Wang X."/>
            <person name="Wang C.C."/>
            <person name="Yang T.C."/>
            <person name="Huo Q.B."/>
            <person name="Li W."/>
            <person name="Chen H.Y."/>
            <person name="Chen S.E."/>
            <person name="Zhou L.G."/>
            <person name="Ni X.B."/>
            <person name="Tian J.H."/>
            <person name="Sheng Y."/>
            <person name="Liu T."/>
            <person name="Pan Y.S."/>
            <person name="Xia L.Y."/>
            <person name="Li J."/>
            <person name="Zhao F."/>
            <person name="Cao W.C."/>
        </authorList>
    </citation>
    <scope>NUCLEOTIDE SEQUENCE</scope>
    <source>
        <strain evidence="2">Rmic-2018</strain>
    </source>
</reference>
<sequence length="219" mass="25418">MEQPEKLRTFHRACVRHQHVTYRRAAFHLPLRHVAQSIIIIVYDGVSDLCLDTDQVVSGGSTFSKPRDKRPAGGERKAKKQATKPAAKPTQNKRPKPSQGGLAAAHYMKKERTSQEAAAFCRDSCAEEAKKKRKCHWALEKKEKIKVRCAHIFDEDIAETVREEAADQWKMWDSCTEQMEQRQIERQQKLRDPIKTRRKTKPQTNTKSFKKEDHNVPRF</sequence>
<keyword evidence="3" id="KW-1185">Reference proteome</keyword>
<evidence type="ECO:0000256" key="1">
    <source>
        <dbReference type="SAM" id="MobiDB-lite"/>
    </source>
</evidence>
<organism evidence="2 3">
    <name type="scientific">Rhipicephalus microplus</name>
    <name type="common">Cattle tick</name>
    <name type="synonym">Boophilus microplus</name>
    <dbReference type="NCBI Taxonomy" id="6941"/>
    <lineage>
        <taxon>Eukaryota</taxon>
        <taxon>Metazoa</taxon>
        <taxon>Ecdysozoa</taxon>
        <taxon>Arthropoda</taxon>
        <taxon>Chelicerata</taxon>
        <taxon>Arachnida</taxon>
        <taxon>Acari</taxon>
        <taxon>Parasitiformes</taxon>
        <taxon>Ixodida</taxon>
        <taxon>Ixodoidea</taxon>
        <taxon>Ixodidae</taxon>
        <taxon>Rhipicephalinae</taxon>
        <taxon>Rhipicephalus</taxon>
        <taxon>Boophilus</taxon>
    </lineage>
</organism>
<name>A0A9J6EX10_RHIMP</name>
<accession>A0A9J6EX10</accession>
<proteinExistence type="predicted"/>